<reference evidence="2" key="1">
    <citation type="journal article" date="2003" name="Genome Biol.">
        <title>An integrated gene annotation and transcriptional profiling approach towards the full gene content of the Drosophila genome.</title>
        <authorList>
            <person name="Hild M."/>
            <person name="Beckmann B."/>
            <person name="Haas S.A."/>
            <person name="Koch B."/>
            <person name="Solovyev V."/>
            <person name="Busold C."/>
            <person name="Fellenberg K."/>
            <person name="Boutros M."/>
            <person name="Vingron M."/>
            <person name="Sauer F."/>
            <person name="Hoheisel J.D."/>
            <person name="Paro R."/>
        </authorList>
    </citation>
    <scope>NUCLEOTIDE SEQUENCE</scope>
</reference>
<accession>Q6IKW4</accession>
<evidence type="ECO:0000256" key="1">
    <source>
        <dbReference type="SAM" id="MobiDB-lite"/>
    </source>
</evidence>
<organism evidence="2">
    <name type="scientific">Drosophila melanogaster</name>
    <name type="common">Fruit fly</name>
    <dbReference type="NCBI Taxonomy" id="7227"/>
    <lineage>
        <taxon>Eukaryota</taxon>
        <taxon>Metazoa</taxon>
        <taxon>Ecdysozoa</taxon>
        <taxon>Arthropoda</taxon>
        <taxon>Hexapoda</taxon>
        <taxon>Insecta</taxon>
        <taxon>Pterygota</taxon>
        <taxon>Neoptera</taxon>
        <taxon>Endopterygota</taxon>
        <taxon>Diptera</taxon>
        <taxon>Brachycera</taxon>
        <taxon>Muscomorpha</taxon>
        <taxon>Ephydroidea</taxon>
        <taxon>Drosophilidae</taxon>
        <taxon>Drosophila</taxon>
        <taxon>Sophophora</taxon>
    </lineage>
</organism>
<evidence type="ECO:0000313" key="2">
    <source>
        <dbReference type="EMBL" id="DAA03095.1"/>
    </source>
</evidence>
<dbReference type="EMBL" id="BK002252">
    <property type="protein sequence ID" value="DAA03095.1"/>
    <property type="molecule type" value="Genomic_DNA"/>
</dbReference>
<sequence length="158" mass="17209">MGVSGWPEAGGVFARQPQAAFLIAHTCEAAASGKLSRNGRLGCWGYKRSSWKSRPEDVAALLELIRRGNYGTLKLILTGSRRKDSQPKTQTQAHTHTHTASLNPRKLLRKGSAQGQFCEMAGGRIDGGAGYLTDRQKLAQLRQVNPGRTLSYPHLPLS</sequence>
<feature type="region of interest" description="Disordered" evidence="1">
    <location>
        <begin position="79"/>
        <end position="102"/>
    </location>
</feature>
<dbReference type="AlphaFoldDB" id="Q6IKW4"/>
<proteinExistence type="predicted"/>
<name>Q6IKW4_DROME</name>
<gene>
    <name evidence="2" type="ORF">HDC11249</name>
</gene>
<protein>
    <submittedName>
        <fullName evidence="2">HDC11249</fullName>
    </submittedName>
</protein>
<feature type="compositionally biased region" description="Low complexity" evidence="1">
    <location>
        <begin position="89"/>
        <end position="100"/>
    </location>
</feature>